<dbReference type="InterPro" id="IPR035965">
    <property type="entry name" value="PAS-like_dom_sf"/>
</dbReference>
<evidence type="ECO:0000259" key="4">
    <source>
        <dbReference type="PROSITE" id="PS50887"/>
    </source>
</evidence>
<feature type="domain" description="EAL" evidence="3">
    <location>
        <begin position="570"/>
        <end position="823"/>
    </location>
</feature>
<dbReference type="InterPro" id="IPR000700">
    <property type="entry name" value="PAS-assoc_C"/>
</dbReference>
<dbReference type="Gene3D" id="3.30.450.20">
    <property type="entry name" value="PAS domain"/>
    <property type="match status" value="2"/>
</dbReference>
<sequence>MLIEPLQVEIWQSYFNALLNDYGVCVSLCQYSLIDDSSQVVVSSCDFKDNLSSLHNEVNLVSCRNEIRPATPLLTDDVTVHKLEPHAGSIWGHLICSQLREVDEQLLEKIQHKTAALAGVITVNILAKLKTDKPSDAVFKQDIEIDYSIKIQDFLDSFSEHMWIKNHEGKYIACNKSVKQSWNMEHIDIIGKTDNMLFDERTANKFVDGDNKAITAGKKTIVDECEVIDLHGCKVWHETVKTPLTNVNGDLIGVIGFSRSIEHTKKTEEQLILAANVFENAVEGVIITDADGNITDINKSFTRITGYQRDEVIGQNPRLLRSGRHDVLFYQKLWNTLLVSGKWHGEIWNRRKNGSVFPQLVTMSTVYTKNKQISYFVAVFADISDQKQTEEKLKHLAYYDPLTQLPNRMQFRTSLEQEINHAQRSQTQLAVIFLDVDFFKNINDSLGHLIGDEIIVELGNRLTYALSKVDIIARIGGDEFAILLPKISGTGDVSSTINLLRSVFEHPFHVSKKQPVRLTASMGVSIYPTDGTDSDSLLRHADSAVYRAKSDGRNNFAFYTESMTQASVEQLKVQTALHLALTNKAFYLHYQPKVCLKTREVIGFEALIRWDDPELGRISPGVFIPLAEKIGLIVDIGSWVLYKACRQGVEWLNQGKQFGKISVNVACLQLQRSDFVKQVQKTLLETGLPARNLELEVTETSMMHEPEKIITMLNTLRSMGVTLSIDDFGTGFSSMNYLKDLPIDVLKIDQSFIRDIPFDADNKAIAKAVIALGHAIDTKVIAEGVETQQQIDFLNDNGCDYVQGYFFSKPAAPEQLSEFLAIK</sequence>
<dbReference type="Pfam" id="PF00563">
    <property type="entry name" value="EAL"/>
    <property type="match status" value="1"/>
</dbReference>
<dbReference type="CDD" id="cd01949">
    <property type="entry name" value="GGDEF"/>
    <property type="match status" value="1"/>
</dbReference>
<feature type="domain" description="PAC" evidence="2">
    <location>
        <begin position="343"/>
        <end position="395"/>
    </location>
</feature>
<dbReference type="Pfam" id="PF08448">
    <property type="entry name" value="PAS_4"/>
    <property type="match status" value="1"/>
</dbReference>
<evidence type="ECO:0000259" key="1">
    <source>
        <dbReference type="PROSITE" id="PS50112"/>
    </source>
</evidence>
<dbReference type="InterPro" id="IPR000160">
    <property type="entry name" value="GGDEF_dom"/>
</dbReference>
<dbReference type="PANTHER" id="PTHR44757">
    <property type="entry name" value="DIGUANYLATE CYCLASE DGCP"/>
    <property type="match status" value="1"/>
</dbReference>
<dbReference type="PIRSF" id="PIRSF005925">
    <property type="entry name" value="Dos"/>
    <property type="match status" value="1"/>
</dbReference>
<dbReference type="InterPro" id="IPR029787">
    <property type="entry name" value="Nucleotide_cyclase"/>
</dbReference>
<dbReference type="InterPro" id="IPR000014">
    <property type="entry name" value="PAS"/>
</dbReference>
<comment type="caution">
    <text evidence="5">The sequence shown here is derived from an EMBL/GenBank/DDBJ whole genome shotgun (WGS) entry which is preliminary data.</text>
</comment>
<reference evidence="5 6" key="1">
    <citation type="submission" date="2020-02" db="EMBL/GenBank/DDBJ databases">
        <title>Shewanella WXL01 sp. nov., a marine bacterium isolated from green algae in Luhuitou Fringing Reef (Northern South China Sea).</title>
        <authorList>
            <person name="Wang X."/>
        </authorList>
    </citation>
    <scope>NUCLEOTIDE SEQUENCE [LARGE SCALE GENOMIC DNA]</scope>
    <source>
        <strain evidence="5 6">MCCC 1A01895</strain>
    </source>
</reference>
<dbReference type="Pfam" id="PF00989">
    <property type="entry name" value="PAS"/>
    <property type="match status" value="1"/>
</dbReference>
<dbReference type="Proteomes" id="UP000811844">
    <property type="component" value="Unassembled WGS sequence"/>
</dbReference>
<dbReference type="SMART" id="SM00052">
    <property type="entry name" value="EAL"/>
    <property type="match status" value="1"/>
</dbReference>
<gene>
    <name evidence="5" type="ORF">G3R48_16215</name>
</gene>
<dbReference type="InterPro" id="IPR035919">
    <property type="entry name" value="EAL_sf"/>
</dbReference>
<keyword evidence="6" id="KW-1185">Reference proteome</keyword>
<dbReference type="PANTHER" id="PTHR44757:SF2">
    <property type="entry name" value="BIOFILM ARCHITECTURE MAINTENANCE PROTEIN MBAA"/>
    <property type="match status" value="1"/>
</dbReference>
<name>A0ABS5I659_9GAMM</name>
<dbReference type="InterPro" id="IPR052155">
    <property type="entry name" value="Biofilm_reg_signaling"/>
</dbReference>
<accession>A0ABS5I659</accession>
<dbReference type="EMBL" id="JAAIKR010000021">
    <property type="protein sequence ID" value="MBR9729517.1"/>
    <property type="molecule type" value="Genomic_DNA"/>
</dbReference>
<dbReference type="CDD" id="cd01948">
    <property type="entry name" value="EAL"/>
    <property type="match status" value="1"/>
</dbReference>
<dbReference type="PROSITE" id="PS50113">
    <property type="entry name" value="PAC"/>
    <property type="match status" value="2"/>
</dbReference>
<dbReference type="InterPro" id="IPR013656">
    <property type="entry name" value="PAS_4"/>
</dbReference>
<dbReference type="InterPro" id="IPR001633">
    <property type="entry name" value="EAL_dom"/>
</dbReference>
<dbReference type="SUPFAM" id="SSF55073">
    <property type="entry name" value="Nucleotide cyclase"/>
    <property type="match status" value="1"/>
</dbReference>
<dbReference type="RefSeq" id="WP_153666223.1">
    <property type="nucleotide sequence ID" value="NZ_JAAIKR010000021.1"/>
</dbReference>
<feature type="domain" description="GGDEF" evidence="4">
    <location>
        <begin position="427"/>
        <end position="561"/>
    </location>
</feature>
<dbReference type="Gene3D" id="3.30.70.270">
    <property type="match status" value="1"/>
</dbReference>
<dbReference type="Pfam" id="PF00990">
    <property type="entry name" value="GGDEF"/>
    <property type="match status" value="1"/>
</dbReference>
<proteinExistence type="predicted"/>
<dbReference type="SUPFAM" id="SSF55785">
    <property type="entry name" value="PYP-like sensor domain (PAS domain)"/>
    <property type="match status" value="2"/>
</dbReference>
<dbReference type="PROSITE" id="PS50883">
    <property type="entry name" value="EAL"/>
    <property type="match status" value="1"/>
</dbReference>
<evidence type="ECO:0000313" key="5">
    <source>
        <dbReference type="EMBL" id="MBR9729517.1"/>
    </source>
</evidence>
<dbReference type="NCBIfam" id="TIGR00254">
    <property type="entry name" value="GGDEF"/>
    <property type="match status" value="1"/>
</dbReference>
<dbReference type="SMART" id="SM00086">
    <property type="entry name" value="PAC"/>
    <property type="match status" value="1"/>
</dbReference>
<dbReference type="InterPro" id="IPR013767">
    <property type="entry name" value="PAS_fold"/>
</dbReference>
<organism evidence="5 6">
    <name type="scientific">Shewanella intestini</name>
    <dbReference type="NCBI Taxonomy" id="2017544"/>
    <lineage>
        <taxon>Bacteria</taxon>
        <taxon>Pseudomonadati</taxon>
        <taxon>Pseudomonadota</taxon>
        <taxon>Gammaproteobacteria</taxon>
        <taxon>Alteromonadales</taxon>
        <taxon>Shewanellaceae</taxon>
        <taxon>Shewanella</taxon>
    </lineage>
</organism>
<dbReference type="SMART" id="SM00267">
    <property type="entry name" value="GGDEF"/>
    <property type="match status" value="1"/>
</dbReference>
<dbReference type="InterPro" id="IPR001610">
    <property type="entry name" value="PAC"/>
</dbReference>
<evidence type="ECO:0000259" key="3">
    <source>
        <dbReference type="PROSITE" id="PS50883"/>
    </source>
</evidence>
<dbReference type="PROSITE" id="PS50112">
    <property type="entry name" value="PAS"/>
    <property type="match status" value="1"/>
</dbReference>
<feature type="domain" description="PAC" evidence="2">
    <location>
        <begin position="221"/>
        <end position="273"/>
    </location>
</feature>
<protein>
    <submittedName>
        <fullName evidence="5">EAL domain-containing protein</fullName>
    </submittedName>
</protein>
<dbReference type="SMART" id="SM00091">
    <property type="entry name" value="PAS"/>
    <property type="match status" value="2"/>
</dbReference>
<feature type="domain" description="PAS" evidence="1">
    <location>
        <begin position="277"/>
        <end position="316"/>
    </location>
</feature>
<dbReference type="InterPro" id="IPR012226">
    <property type="entry name" value="Diguanyl_cyclase/Pdiesterase"/>
</dbReference>
<dbReference type="PROSITE" id="PS50887">
    <property type="entry name" value="GGDEF"/>
    <property type="match status" value="1"/>
</dbReference>
<dbReference type="SUPFAM" id="SSF141868">
    <property type="entry name" value="EAL domain-like"/>
    <property type="match status" value="1"/>
</dbReference>
<evidence type="ECO:0000259" key="2">
    <source>
        <dbReference type="PROSITE" id="PS50113"/>
    </source>
</evidence>
<dbReference type="Gene3D" id="3.20.20.450">
    <property type="entry name" value="EAL domain"/>
    <property type="match status" value="1"/>
</dbReference>
<dbReference type="NCBIfam" id="TIGR00229">
    <property type="entry name" value="sensory_box"/>
    <property type="match status" value="2"/>
</dbReference>
<dbReference type="CDD" id="cd00130">
    <property type="entry name" value="PAS"/>
    <property type="match status" value="1"/>
</dbReference>
<dbReference type="InterPro" id="IPR043128">
    <property type="entry name" value="Rev_trsase/Diguanyl_cyclase"/>
</dbReference>
<evidence type="ECO:0000313" key="6">
    <source>
        <dbReference type="Proteomes" id="UP000811844"/>
    </source>
</evidence>